<dbReference type="Pfam" id="PF19420">
    <property type="entry name" value="DDAH_eukar"/>
    <property type="match status" value="1"/>
</dbReference>
<comment type="caution">
    <text evidence="8">The sequence shown here is derived from an EMBL/GenBank/DDBJ whole genome shotgun (WGS) entry which is preliminary data.</text>
</comment>
<dbReference type="OrthoDB" id="10264242at2759"/>
<evidence type="ECO:0000256" key="6">
    <source>
        <dbReference type="ARBA" id="ARBA00031403"/>
    </source>
</evidence>
<evidence type="ECO:0000313" key="9">
    <source>
        <dbReference type="Proteomes" id="UP001153069"/>
    </source>
</evidence>
<gene>
    <name evidence="8" type="ORF">SEMRO_2044_G312380.1</name>
</gene>
<reference evidence="8" key="1">
    <citation type="submission" date="2020-06" db="EMBL/GenBank/DDBJ databases">
        <authorList>
            <consortium name="Plant Systems Biology data submission"/>
        </authorList>
    </citation>
    <scope>NUCLEOTIDE SEQUENCE</scope>
    <source>
        <strain evidence="8">D6</strain>
    </source>
</reference>
<keyword evidence="5" id="KW-0808">Transferase</keyword>
<organism evidence="8 9">
    <name type="scientific">Seminavis robusta</name>
    <dbReference type="NCBI Taxonomy" id="568900"/>
    <lineage>
        <taxon>Eukaryota</taxon>
        <taxon>Sar</taxon>
        <taxon>Stramenopiles</taxon>
        <taxon>Ochrophyta</taxon>
        <taxon>Bacillariophyta</taxon>
        <taxon>Bacillariophyceae</taxon>
        <taxon>Bacillariophycidae</taxon>
        <taxon>Naviculales</taxon>
        <taxon>Naviculaceae</taxon>
        <taxon>Seminavis</taxon>
    </lineage>
</organism>
<comment type="pathway">
    <text evidence="1">Amine and polyamine biosynthesis; creatine biosynthesis; creatine from L-arginine and glycine: step 1/2.</text>
</comment>
<dbReference type="PANTHER" id="PTHR10488">
    <property type="entry name" value="GLYCINE AMIDINOTRANSFERASE, MITOCHONDRIAL"/>
    <property type="match status" value="1"/>
</dbReference>
<dbReference type="EC" id="2.1.4.1" evidence="3"/>
<proteinExistence type="inferred from homology"/>
<dbReference type="GO" id="GO:0015068">
    <property type="term" value="F:glycine amidinotransferase activity"/>
    <property type="evidence" value="ECO:0007669"/>
    <property type="project" value="UniProtKB-EC"/>
</dbReference>
<evidence type="ECO:0000256" key="1">
    <source>
        <dbReference type="ARBA" id="ARBA00004858"/>
    </source>
</evidence>
<evidence type="ECO:0000256" key="7">
    <source>
        <dbReference type="ARBA" id="ARBA00033346"/>
    </source>
</evidence>
<protein>
    <recommendedName>
        <fullName evidence="4">Glycine amidinotransferase, mitochondrial</fullName>
        <ecNumber evidence="3">2.1.4.1</ecNumber>
    </recommendedName>
    <alternativeName>
        <fullName evidence="6">L-arginine:glycine amidinotransferase</fullName>
    </alternativeName>
    <alternativeName>
        <fullName evidence="7">Transamidinase</fullName>
    </alternativeName>
</protein>
<name>A0A9N8HUC9_9STRA</name>
<dbReference type="InterPro" id="IPR033195">
    <property type="entry name" value="AmidinoTrfase"/>
</dbReference>
<dbReference type="SUPFAM" id="SSF55909">
    <property type="entry name" value="Pentein"/>
    <property type="match status" value="1"/>
</dbReference>
<evidence type="ECO:0000313" key="8">
    <source>
        <dbReference type="EMBL" id="CAB9527678.1"/>
    </source>
</evidence>
<evidence type="ECO:0000256" key="5">
    <source>
        <dbReference type="ARBA" id="ARBA00022679"/>
    </source>
</evidence>
<evidence type="ECO:0000256" key="2">
    <source>
        <dbReference type="ARBA" id="ARBA00006943"/>
    </source>
</evidence>
<sequence>MSSSNNTEATVQKLVIRNNHEWDPLEEVVVGLWVPNTLRMPTIEESVKATFPYITQEAWDYLGKAENKLLSEAYPADDQLFCDEQEALVQALQSLGVKVRRPDEIEFPVIATSSCYSRDPIVTIGNKTIITNMNLENRRQETPSYRRIALELATQYNGTVVSMPPNKAGYPDSNAYLEGGDVFVDGKDIYVGVTGNASNDNGIAWLREELGSDYTVHKVPLNSNVLHLDCAMMLINERQGLICKEDFVDFDALPDRLKNRQWVEVEPKQAQVMATNGICVNPTTIMMRKGFTEVAEKVRAIGVEVIELDFKKADYFGGGLRCSYQPIRRKEA</sequence>
<dbReference type="PANTHER" id="PTHR10488:SF1">
    <property type="entry name" value="GLYCINE AMIDINOTRANSFERASE, MITOCHONDRIAL"/>
    <property type="match status" value="1"/>
</dbReference>
<evidence type="ECO:0000256" key="3">
    <source>
        <dbReference type="ARBA" id="ARBA00012351"/>
    </source>
</evidence>
<dbReference type="EMBL" id="CAICTM010002042">
    <property type="protein sequence ID" value="CAB9527678.1"/>
    <property type="molecule type" value="Genomic_DNA"/>
</dbReference>
<dbReference type="AlphaFoldDB" id="A0A9N8HUC9"/>
<comment type="similarity">
    <text evidence="2">Belongs to the amidinotransferase family.</text>
</comment>
<dbReference type="Gene3D" id="3.75.10.10">
    <property type="entry name" value="L-arginine/glycine Amidinotransferase, Chain A"/>
    <property type="match status" value="1"/>
</dbReference>
<accession>A0A9N8HUC9</accession>
<dbReference type="Proteomes" id="UP001153069">
    <property type="component" value="Unassembled WGS sequence"/>
</dbReference>
<evidence type="ECO:0000256" key="4">
    <source>
        <dbReference type="ARBA" id="ARBA00016069"/>
    </source>
</evidence>
<keyword evidence="9" id="KW-1185">Reference proteome</keyword>